<sequence>MMLAHTKISVFDAGDEYAGSGCSPAADHDAVELREPPVAQTREVS</sequence>
<proteinExistence type="predicted"/>
<dbReference type="EMBL" id="LT158599">
    <property type="protein sequence ID" value="CVK32989.1"/>
    <property type="molecule type" value="Genomic_DNA"/>
</dbReference>
<dbReference type="AlphaFoldDB" id="A0A0X3BM56"/>
<organism evidence="2 3">
    <name type="scientific">Methanoculleus bourgensis</name>
    <dbReference type="NCBI Taxonomy" id="83986"/>
    <lineage>
        <taxon>Archaea</taxon>
        <taxon>Methanobacteriati</taxon>
        <taxon>Methanobacteriota</taxon>
        <taxon>Stenosarchaea group</taxon>
        <taxon>Methanomicrobia</taxon>
        <taxon>Methanomicrobiales</taxon>
        <taxon>Methanomicrobiaceae</taxon>
        <taxon>Methanoculleus</taxon>
    </lineage>
</organism>
<protein>
    <submittedName>
        <fullName evidence="2">Uncharacterized protein</fullName>
    </submittedName>
</protein>
<name>A0A0X3BM56_9EURY</name>
<reference evidence="2 3" key="1">
    <citation type="submission" date="2016-01" db="EMBL/GenBank/DDBJ databases">
        <authorList>
            <person name="Manzoor S."/>
        </authorList>
    </citation>
    <scope>NUCLEOTIDE SEQUENCE [LARGE SCALE GENOMIC DNA]</scope>
    <source>
        <strain evidence="2">Methanoculleus sp MAB1</strain>
    </source>
</reference>
<evidence type="ECO:0000313" key="3">
    <source>
        <dbReference type="Proteomes" id="UP000069850"/>
    </source>
</evidence>
<evidence type="ECO:0000313" key="2">
    <source>
        <dbReference type="EMBL" id="CVK32989.1"/>
    </source>
</evidence>
<gene>
    <name evidence="2" type="ORF">MMAB1_1776</name>
</gene>
<accession>A0A0X3BM56</accession>
<evidence type="ECO:0000256" key="1">
    <source>
        <dbReference type="SAM" id="MobiDB-lite"/>
    </source>
</evidence>
<dbReference type="KEGG" id="mema:MMAB1_1776"/>
<feature type="region of interest" description="Disordered" evidence="1">
    <location>
        <begin position="21"/>
        <end position="45"/>
    </location>
</feature>
<feature type="compositionally biased region" description="Basic and acidic residues" evidence="1">
    <location>
        <begin position="26"/>
        <end position="35"/>
    </location>
</feature>
<dbReference type="Proteomes" id="UP000069850">
    <property type="component" value="Chromosome 1"/>
</dbReference>